<comment type="similarity">
    <text evidence="1">Belongs to the round spermatid basic protein 1 family.</text>
</comment>
<evidence type="ECO:0000256" key="1">
    <source>
        <dbReference type="ARBA" id="ARBA00010560"/>
    </source>
</evidence>
<feature type="compositionally biased region" description="Polar residues" evidence="2">
    <location>
        <begin position="21"/>
        <end position="37"/>
    </location>
</feature>
<feature type="region of interest" description="Disordered" evidence="2">
    <location>
        <begin position="217"/>
        <end position="241"/>
    </location>
</feature>
<feature type="region of interest" description="Disordered" evidence="2">
    <location>
        <begin position="21"/>
        <end position="71"/>
    </location>
</feature>
<dbReference type="OrthoDB" id="6020087at2759"/>
<gene>
    <name evidence="3" type="ORF">L596_006285</name>
</gene>
<dbReference type="GO" id="GO:0005634">
    <property type="term" value="C:nucleus"/>
    <property type="evidence" value="ECO:0007669"/>
    <property type="project" value="InterPro"/>
</dbReference>
<comment type="caution">
    <text evidence="3">The sequence shown here is derived from an EMBL/GenBank/DDBJ whole genome shotgun (WGS) entry which is preliminary data.</text>
</comment>
<dbReference type="STRING" id="34508.A0A4U8V1V0"/>
<dbReference type="InterPro" id="IPR026306">
    <property type="entry name" value="RSBN1/Dpy-2/CEP530"/>
</dbReference>
<reference evidence="3" key="2">
    <citation type="journal article" date="2015" name="Genome Biol.">
        <title>Comparative genomics of Steinernema reveals deeply conserved gene regulatory networks.</title>
        <authorList>
            <person name="Dillman A.R."/>
            <person name="Macchietto M."/>
            <person name="Porter C.F."/>
            <person name="Rogers A."/>
            <person name="Williams B."/>
            <person name="Antoshechkin I."/>
            <person name="Lee M.M."/>
            <person name="Goodwin Z."/>
            <person name="Lu X."/>
            <person name="Lewis E.E."/>
            <person name="Goodrich-Blair H."/>
            <person name="Stock S.P."/>
            <person name="Adams B.J."/>
            <person name="Sternberg P.W."/>
            <person name="Mortazavi A."/>
        </authorList>
    </citation>
    <scope>NUCLEOTIDE SEQUENCE [LARGE SCALE GENOMIC DNA]</scope>
    <source>
        <strain evidence="3">ALL</strain>
    </source>
</reference>
<dbReference type="EMBL" id="AZBU02000001">
    <property type="protein sequence ID" value="TMS39812.1"/>
    <property type="molecule type" value="Genomic_DNA"/>
</dbReference>
<feature type="compositionally biased region" description="Polar residues" evidence="2">
    <location>
        <begin position="53"/>
        <end position="63"/>
    </location>
</feature>
<sequence>MDTSADPADGVSYFNNEVSTSSGMRLSNGHSSASFYKNTPRHFRRGRPPKTKVYQSWAHSYSPQPHAPHPTPGFQMYPPAQTSYWRPHQPSNYVSVVQFQPRFVAETQQKVALVALPPPPPPPPLVEGVVKSEPLCHGSPVIPPLALDPILVNLAADSPCTSSRTQSPMIPKNEKCPVVLPYTSDLPCASTAQIVPKVETLDTEVRAENGYVDLKTSEVSDSDDDLELSDKDTRGLDSMVGPEDNIEISEACRSMKFSPGTTKKRCRVPVELFCNEPRKKRGRQKVSIPAMSPKFASLVKIQRHPNGGGLTIETDWTRVTKCFPAQSDQDEFALEYINMSMAENNGTAHFVIGIVKNGAEYMPDLLSYLADNYGHMKVKTGSLTNKLVVQTVTLGEYYQKVQETCRCGTFKHGPLNSVSLVGAKQEECGRHFRDIIQVLEGHPIINMLLPWGSLSDGSVQDPEESDDGPIFWCRPGEQMVPTDGKGAKKSRKSTSTRRVWDRREVFFEDRTPCHADQIGDGLERQTTAAVGVLQAIYGPEDVKHEKLAVKDVICFHASSFHTIVNNLHLDLFEPPMSQCVQWVDEARLNQLRREGVKYSKFQLHHNDVYFLPRNVIHQFRTISACSSIAWHVRLKQYSS</sequence>
<dbReference type="AlphaFoldDB" id="A0A4U8V1V0"/>
<reference evidence="3" key="3">
    <citation type="journal article" date="2019" name="G3 (Bethesda)">
        <title>Hybrid Assembly of the Genome of the Entomopathogenic Nematode Steinernema carpocapsae Identifies the X-Chromosome.</title>
        <authorList>
            <person name="Serra L."/>
            <person name="Macchietto M."/>
            <person name="Macias-Munoz A."/>
            <person name="McGill C.J."/>
            <person name="Rodriguez I.M."/>
            <person name="Rodriguez B."/>
            <person name="Murad R."/>
            <person name="Mortazavi A."/>
        </authorList>
    </citation>
    <scope>NUCLEOTIDE SEQUENCE [LARGE SCALE GENOMIC DNA]</scope>
    <source>
        <strain evidence="3">ALL</strain>
    </source>
</reference>
<dbReference type="PANTHER" id="PTHR13354">
    <property type="entry name" value="ROUND SPERMATID BASIC PROTEIN 1"/>
    <property type="match status" value="1"/>
</dbReference>
<reference evidence="3" key="1">
    <citation type="submission" date="2013-11" db="EMBL/GenBank/DDBJ databases">
        <authorList>
            <person name="Sternberg P."/>
            <person name="Dillman A."/>
            <person name="Macchietto M."/>
        </authorList>
    </citation>
    <scope>NUCLEOTIDE SEQUENCE</scope>
    <source>
        <strain evidence="3">ALL</strain>
    </source>
</reference>
<feature type="compositionally biased region" description="Basic residues" evidence="2">
    <location>
        <begin position="39"/>
        <end position="50"/>
    </location>
</feature>
<accession>A0A4U8V1V0</accession>
<dbReference type="PANTHER" id="PTHR13354:SF11">
    <property type="entry name" value="LYSINE-SPECIFIC DEMETHYLASE 9"/>
    <property type="match status" value="1"/>
</dbReference>
<evidence type="ECO:0000313" key="3">
    <source>
        <dbReference type="EMBL" id="TMS39812.1"/>
    </source>
</evidence>
<protein>
    <submittedName>
        <fullName evidence="3">Uncharacterized protein</fullName>
    </submittedName>
</protein>
<name>A0A4U8V1V0_STECR</name>
<evidence type="ECO:0000256" key="2">
    <source>
        <dbReference type="SAM" id="MobiDB-lite"/>
    </source>
</evidence>
<proteinExistence type="inferred from homology"/>
<organism evidence="3">
    <name type="scientific">Steinernema carpocapsae</name>
    <name type="common">Entomopathogenic nematode</name>
    <dbReference type="NCBI Taxonomy" id="34508"/>
    <lineage>
        <taxon>Eukaryota</taxon>
        <taxon>Metazoa</taxon>
        <taxon>Ecdysozoa</taxon>
        <taxon>Nematoda</taxon>
        <taxon>Chromadorea</taxon>
        <taxon>Rhabditida</taxon>
        <taxon>Tylenchina</taxon>
        <taxon>Panagrolaimomorpha</taxon>
        <taxon>Strongyloidoidea</taxon>
        <taxon>Steinernematidae</taxon>
        <taxon>Steinernema</taxon>
    </lineage>
</organism>